<feature type="chain" id="PRO_5046097599" description="Secreted protein" evidence="1">
    <location>
        <begin position="23"/>
        <end position="113"/>
    </location>
</feature>
<protein>
    <recommendedName>
        <fullName evidence="4">Secreted protein</fullName>
    </recommendedName>
</protein>
<organism evidence="2 3">
    <name type="scientific">Trichlorobacter ammonificans</name>
    <dbReference type="NCBI Taxonomy" id="2916410"/>
    <lineage>
        <taxon>Bacteria</taxon>
        <taxon>Pseudomonadati</taxon>
        <taxon>Thermodesulfobacteriota</taxon>
        <taxon>Desulfuromonadia</taxon>
        <taxon>Geobacterales</taxon>
        <taxon>Geobacteraceae</taxon>
        <taxon>Trichlorobacter</taxon>
    </lineage>
</organism>
<evidence type="ECO:0008006" key="4">
    <source>
        <dbReference type="Google" id="ProtNLM"/>
    </source>
</evidence>
<reference evidence="2 3" key="1">
    <citation type="submission" date="2022-03" db="EMBL/GenBank/DDBJ databases">
        <authorList>
            <person name="Koch H."/>
        </authorList>
    </citation>
    <scope>NUCLEOTIDE SEQUENCE [LARGE SCALE GENOMIC DNA]</scope>
    <source>
        <strain evidence="2 3">G1</strain>
    </source>
</reference>
<accession>A0ABM9D523</accession>
<keyword evidence="1" id="KW-0732">Signal</keyword>
<name>A0ABM9D523_9BACT</name>
<dbReference type="Proteomes" id="UP001295463">
    <property type="component" value="Chromosome"/>
</dbReference>
<gene>
    <name evidence="2" type="ORF">GEAMG1_0433</name>
</gene>
<evidence type="ECO:0000256" key="1">
    <source>
        <dbReference type="SAM" id="SignalP"/>
    </source>
</evidence>
<dbReference type="RefSeq" id="WP_305731205.1">
    <property type="nucleotide sequence ID" value="NZ_OW150024.1"/>
</dbReference>
<feature type="signal peptide" evidence="1">
    <location>
        <begin position="1"/>
        <end position="22"/>
    </location>
</feature>
<sequence>MLRLVTAIILLVSLLTTTVCIGADSSAATAAAGSDCCPVVVSGGQDSHHPCSTDGGSSHGAHCCDIHTHPQGVTGPLPTLSHPPQESPQRTAVVPHLVPQDFSRIPFIPPRTV</sequence>
<evidence type="ECO:0000313" key="2">
    <source>
        <dbReference type="EMBL" id="CAH2030255.1"/>
    </source>
</evidence>
<proteinExistence type="predicted"/>
<dbReference type="EMBL" id="OW150024">
    <property type="protein sequence ID" value="CAH2030255.1"/>
    <property type="molecule type" value="Genomic_DNA"/>
</dbReference>
<evidence type="ECO:0000313" key="3">
    <source>
        <dbReference type="Proteomes" id="UP001295463"/>
    </source>
</evidence>
<keyword evidence="3" id="KW-1185">Reference proteome</keyword>